<feature type="region of interest" description="Disordered" evidence="1">
    <location>
        <begin position="30"/>
        <end position="59"/>
    </location>
</feature>
<protein>
    <submittedName>
        <fullName evidence="2">Uncharacterized protein</fullName>
    </submittedName>
</protein>
<dbReference type="EMBL" id="MVGT01000437">
    <property type="protein sequence ID" value="OVA18305.1"/>
    <property type="molecule type" value="Genomic_DNA"/>
</dbReference>
<sequence>MSERQKASRHQRKASQSMFILPENLTSSDFDVPLVDINNGGGTKRSSESKPVQPPPLQVNNIINVPLPPPSNSASSTKVLFQENVDQKSIDNNAGLVD</sequence>
<evidence type="ECO:0000313" key="3">
    <source>
        <dbReference type="Proteomes" id="UP000195402"/>
    </source>
</evidence>
<gene>
    <name evidence="2" type="ORF">BVC80_1835g741</name>
</gene>
<dbReference type="InParanoid" id="A0A200R6H9"/>
<proteinExistence type="predicted"/>
<dbReference type="Proteomes" id="UP000195402">
    <property type="component" value="Unassembled WGS sequence"/>
</dbReference>
<feature type="region of interest" description="Disordered" evidence="1">
    <location>
        <begin position="1"/>
        <end position="20"/>
    </location>
</feature>
<evidence type="ECO:0000256" key="1">
    <source>
        <dbReference type="SAM" id="MobiDB-lite"/>
    </source>
</evidence>
<accession>A0A200R6H9</accession>
<comment type="caution">
    <text evidence="2">The sequence shown here is derived from an EMBL/GenBank/DDBJ whole genome shotgun (WGS) entry which is preliminary data.</text>
</comment>
<evidence type="ECO:0000313" key="2">
    <source>
        <dbReference type="EMBL" id="OVA18305.1"/>
    </source>
</evidence>
<organism evidence="2 3">
    <name type="scientific">Macleaya cordata</name>
    <name type="common">Five-seeded plume-poppy</name>
    <name type="synonym">Bocconia cordata</name>
    <dbReference type="NCBI Taxonomy" id="56857"/>
    <lineage>
        <taxon>Eukaryota</taxon>
        <taxon>Viridiplantae</taxon>
        <taxon>Streptophyta</taxon>
        <taxon>Embryophyta</taxon>
        <taxon>Tracheophyta</taxon>
        <taxon>Spermatophyta</taxon>
        <taxon>Magnoliopsida</taxon>
        <taxon>Ranunculales</taxon>
        <taxon>Papaveraceae</taxon>
        <taxon>Papaveroideae</taxon>
        <taxon>Macleaya</taxon>
    </lineage>
</organism>
<name>A0A200R6H9_MACCD</name>
<dbReference type="OrthoDB" id="631276at2759"/>
<keyword evidence="3" id="KW-1185">Reference proteome</keyword>
<reference evidence="2 3" key="1">
    <citation type="journal article" date="2017" name="Mol. Plant">
        <title>The Genome of Medicinal Plant Macleaya cordata Provides New Insights into Benzylisoquinoline Alkaloids Metabolism.</title>
        <authorList>
            <person name="Liu X."/>
            <person name="Liu Y."/>
            <person name="Huang P."/>
            <person name="Ma Y."/>
            <person name="Qing Z."/>
            <person name="Tang Q."/>
            <person name="Cao H."/>
            <person name="Cheng P."/>
            <person name="Zheng Y."/>
            <person name="Yuan Z."/>
            <person name="Zhou Y."/>
            <person name="Liu J."/>
            <person name="Tang Z."/>
            <person name="Zhuo Y."/>
            <person name="Zhang Y."/>
            <person name="Yu L."/>
            <person name="Huang J."/>
            <person name="Yang P."/>
            <person name="Peng Q."/>
            <person name="Zhang J."/>
            <person name="Jiang W."/>
            <person name="Zhang Z."/>
            <person name="Lin K."/>
            <person name="Ro D.K."/>
            <person name="Chen X."/>
            <person name="Xiong X."/>
            <person name="Shang Y."/>
            <person name="Huang S."/>
            <person name="Zeng J."/>
        </authorList>
    </citation>
    <scope>NUCLEOTIDE SEQUENCE [LARGE SCALE GENOMIC DNA]</scope>
    <source>
        <strain evidence="3">cv. BLH2017</strain>
        <tissue evidence="2">Root</tissue>
    </source>
</reference>
<dbReference type="AlphaFoldDB" id="A0A200R6H9"/>